<evidence type="ECO:0000313" key="6">
    <source>
        <dbReference type="EMBL" id="QUS36903.1"/>
    </source>
</evidence>
<dbReference type="AlphaFoldDB" id="A0A8J8MVA5"/>
<keyword evidence="3" id="KW-0560">Oxidoreductase</keyword>
<evidence type="ECO:0000259" key="5">
    <source>
        <dbReference type="Pfam" id="PF04116"/>
    </source>
</evidence>
<dbReference type="GO" id="GO:0005506">
    <property type="term" value="F:iron ion binding"/>
    <property type="evidence" value="ECO:0007669"/>
    <property type="project" value="InterPro"/>
</dbReference>
<keyword evidence="4" id="KW-1133">Transmembrane helix</keyword>
<keyword evidence="4" id="KW-0472">Membrane</keyword>
<feature type="domain" description="Fatty acid hydroxylase" evidence="5">
    <location>
        <begin position="2"/>
        <end position="120"/>
    </location>
</feature>
<dbReference type="GO" id="GO:0016123">
    <property type="term" value="P:xanthophyll biosynthetic process"/>
    <property type="evidence" value="ECO:0007669"/>
    <property type="project" value="TreeGrafter"/>
</dbReference>
<keyword evidence="4" id="KW-0812">Transmembrane</keyword>
<feature type="transmembrane region" description="Helical" evidence="4">
    <location>
        <begin position="37"/>
        <end position="57"/>
    </location>
</feature>
<dbReference type="PANTHER" id="PTHR31899:SF9">
    <property type="entry name" value="BETA-CAROTENE 3-HYDROXYLASE 1, CHLOROPLASTIC"/>
    <property type="match status" value="1"/>
</dbReference>
<dbReference type="PANTHER" id="PTHR31899">
    <property type="entry name" value="BETA-CAROTENE 3-HYDROXYLASE 1, CHLOROPLASTIC"/>
    <property type="match status" value="1"/>
</dbReference>
<evidence type="ECO:0000256" key="4">
    <source>
        <dbReference type="SAM" id="Phobius"/>
    </source>
</evidence>
<organism evidence="6 7">
    <name type="scientific">Falsirhodobacter algicola</name>
    <dbReference type="NCBI Taxonomy" id="2692330"/>
    <lineage>
        <taxon>Bacteria</taxon>
        <taxon>Pseudomonadati</taxon>
        <taxon>Pseudomonadota</taxon>
        <taxon>Alphaproteobacteria</taxon>
        <taxon>Rhodobacterales</taxon>
        <taxon>Paracoccaceae</taxon>
        <taxon>Falsirhodobacter</taxon>
    </lineage>
</organism>
<gene>
    <name evidence="6" type="ORF">GR316_05855</name>
</gene>
<dbReference type="InterPro" id="IPR045019">
    <property type="entry name" value="BETA-OHASE-like"/>
</dbReference>
<feature type="transmembrane region" description="Helical" evidence="4">
    <location>
        <begin position="63"/>
        <end position="82"/>
    </location>
</feature>
<name>A0A8J8MVA5_9RHOB</name>
<keyword evidence="2" id="KW-0125">Carotenoid biosynthesis</keyword>
<sequence length="152" mass="17590">MEWVAWAAHKYIMHGWGWGWHKSHHEETHGPFEMNDMYAVVFAVIAIGLFLVGHYLWGPATWFAIGVTLYGALYFIAHDGLVHKRWPFNYIPRKGYAKRLYQAHRLHHAVDGKDGCVSFGFIYARPVKELAQELGQNKRTNPDVVKDVQEGR</sequence>
<dbReference type="InterPro" id="IPR006694">
    <property type="entry name" value="Fatty_acid_hydroxylase"/>
</dbReference>
<comment type="similarity">
    <text evidence="1">Belongs to the sterol desaturase family.</text>
</comment>
<dbReference type="EMBL" id="CP047289">
    <property type="protein sequence ID" value="QUS36903.1"/>
    <property type="molecule type" value="Genomic_DNA"/>
</dbReference>
<dbReference type="Pfam" id="PF04116">
    <property type="entry name" value="FA_hydroxylase"/>
    <property type="match status" value="1"/>
</dbReference>
<dbReference type="GO" id="GO:0016119">
    <property type="term" value="P:carotene metabolic process"/>
    <property type="evidence" value="ECO:0007669"/>
    <property type="project" value="TreeGrafter"/>
</dbReference>
<evidence type="ECO:0000256" key="3">
    <source>
        <dbReference type="ARBA" id="ARBA00023002"/>
    </source>
</evidence>
<evidence type="ECO:0000256" key="1">
    <source>
        <dbReference type="ARBA" id="ARBA00009324"/>
    </source>
</evidence>
<evidence type="ECO:0000313" key="7">
    <source>
        <dbReference type="Proteomes" id="UP000679284"/>
    </source>
</evidence>
<accession>A0A8J8MVA5</accession>
<dbReference type="KEGG" id="fap:GR316_05855"/>
<dbReference type="Proteomes" id="UP000679284">
    <property type="component" value="Chromosome"/>
</dbReference>
<protein>
    <submittedName>
        <fullName evidence="6">Beta-carotene hydroxylase</fullName>
    </submittedName>
</protein>
<keyword evidence="7" id="KW-1185">Reference proteome</keyword>
<dbReference type="GO" id="GO:0010291">
    <property type="term" value="F:beta-carotene 3-hydroxylase activity"/>
    <property type="evidence" value="ECO:0007669"/>
    <property type="project" value="TreeGrafter"/>
</dbReference>
<evidence type="ECO:0000256" key="2">
    <source>
        <dbReference type="ARBA" id="ARBA00022746"/>
    </source>
</evidence>
<reference evidence="6" key="1">
    <citation type="submission" date="2020-01" db="EMBL/GenBank/DDBJ databases">
        <authorList>
            <person name="Yang Y."/>
            <person name="Kwon Y.M."/>
        </authorList>
    </citation>
    <scope>NUCLEOTIDE SEQUENCE</scope>
    <source>
        <strain evidence="6">PG104</strain>
    </source>
</reference>
<proteinExistence type="inferred from homology"/>